<dbReference type="CDD" id="cd18186">
    <property type="entry name" value="BTB_POZ_ZBTB_KLHL-like"/>
    <property type="match status" value="1"/>
</dbReference>
<evidence type="ECO:0000259" key="1">
    <source>
        <dbReference type="PROSITE" id="PS50097"/>
    </source>
</evidence>
<dbReference type="InterPro" id="IPR000210">
    <property type="entry name" value="BTB/POZ_dom"/>
</dbReference>
<sequence>MGETAKESAQPSAPGRLPLYQDSLVKIRIESVGCEYTVSKELLCSQSPVFTAMFEGGFREAQQQTVDLEEMEDVVSKQSLEALFQWLYLGFIGFGIHYDPGERIEAAIELARLADKYDITRLESQTAQYIKETIIANQLPADSQEWVPLDSNTHLLGEEDIISATLLRDGHPVRHLLAAASVRGYLQSEKHELAKTARETPKFAADLLHEVRLALNGVKAGPIFTDPIDGEKYYLANL</sequence>
<accession>A0A9W9WK04</accession>
<dbReference type="SMART" id="SM00225">
    <property type="entry name" value="BTB"/>
    <property type="match status" value="1"/>
</dbReference>
<dbReference type="SUPFAM" id="SSF54695">
    <property type="entry name" value="POZ domain"/>
    <property type="match status" value="1"/>
</dbReference>
<organism evidence="2 3">
    <name type="scientific">Penicillium desertorum</name>
    <dbReference type="NCBI Taxonomy" id="1303715"/>
    <lineage>
        <taxon>Eukaryota</taxon>
        <taxon>Fungi</taxon>
        <taxon>Dikarya</taxon>
        <taxon>Ascomycota</taxon>
        <taxon>Pezizomycotina</taxon>
        <taxon>Eurotiomycetes</taxon>
        <taxon>Eurotiomycetidae</taxon>
        <taxon>Eurotiales</taxon>
        <taxon>Aspergillaceae</taxon>
        <taxon>Penicillium</taxon>
    </lineage>
</organism>
<dbReference type="PROSITE" id="PS50097">
    <property type="entry name" value="BTB"/>
    <property type="match status" value="1"/>
</dbReference>
<feature type="domain" description="BTB" evidence="1">
    <location>
        <begin position="21"/>
        <end position="96"/>
    </location>
</feature>
<name>A0A9W9WK04_9EURO</name>
<dbReference type="InterPro" id="IPR011333">
    <property type="entry name" value="SKP1/BTB/POZ_sf"/>
</dbReference>
<proteinExistence type="predicted"/>
<dbReference type="Gene3D" id="3.30.710.10">
    <property type="entry name" value="Potassium Channel Kv1.1, Chain A"/>
    <property type="match status" value="1"/>
</dbReference>
<reference evidence="2" key="1">
    <citation type="submission" date="2022-12" db="EMBL/GenBank/DDBJ databases">
        <authorList>
            <person name="Petersen C."/>
        </authorList>
    </citation>
    <scope>NUCLEOTIDE SEQUENCE</scope>
    <source>
        <strain evidence="2">IBT 17660</strain>
    </source>
</reference>
<dbReference type="Pfam" id="PF00651">
    <property type="entry name" value="BTB"/>
    <property type="match status" value="1"/>
</dbReference>
<dbReference type="OrthoDB" id="194443at2759"/>
<keyword evidence="3" id="KW-1185">Reference proteome</keyword>
<comment type="caution">
    <text evidence="2">The sequence shown here is derived from an EMBL/GenBank/DDBJ whole genome shotgun (WGS) entry which is preliminary data.</text>
</comment>
<evidence type="ECO:0000313" key="2">
    <source>
        <dbReference type="EMBL" id="KAJ5466443.1"/>
    </source>
</evidence>
<dbReference type="EMBL" id="JAPWDO010000006">
    <property type="protein sequence ID" value="KAJ5466443.1"/>
    <property type="molecule type" value="Genomic_DNA"/>
</dbReference>
<dbReference type="AlphaFoldDB" id="A0A9W9WK04"/>
<gene>
    <name evidence="2" type="ORF">N7530_010230</name>
</gene>
<evidence type="ECO:0000313" key="3">
    <source>
        <dbReference type="Proteomes" id="UP001147760"/>
    </source>
</evidence>
<dbReference type="PANTHER" id="PTHR47843">
    <property type="entry name" value="BTB DOMAIN-CONTAINING PROTEIN-RELATED"/>
    <property type="match status" value="1"/>
</dbReference>
<protein>
    <recommendedName>
        <fullName evidence="1">BTB domain-containing protein</fullName>
    </recommendedName>
</protein>
<dbReference type="Proteomes" id="UP001147760">
    <property type="component" value="Unassembled WGS sequence"/>
</dbReference>
<reference evidence="2" key="2">
    <citation type="journal article" date="2023" name="IMA Fungus">
        <title>Comparative genomic study of the Penicillium genus elucidates a diverse pangenome and 15 lateral gene transfer events.</title>
        <authorList>
            <person name="Petersen C."/>
            <person name="Sorensen T."/>
            <person name="Nielsen M.R."/>
            <person name="Sondergaard T.E."/>
            <person name="Sorensen J.L."/>
            <person name="Fitzpatrick D.A."/>
            <person name="Frisvad J.C."/>
            <person name="Nielsen K.L."/>
        </authorList>
    </citation>
    <scope>NUCLEOTIDE SEQUENCE</scope>
    <source>
        <strain evidence="2">IBT 17660</strain>
    </source>
</reference>